<evidence type="ECO:0000256" key="1">
    <source>
        <dbReference type="SAM" id="MobiDB-lite"/>
    </source>
</evidence>
<protein>
    <submittedName>
        <fullName evidence="2">Uncharacterized protein</fullName>
    </submittedName>
</protein>
<feature type="region of interest" description="Disordered" evidence="1">
    <location>
        <begin position="1"/>
        <end position="67"/>
    </location>
</feature>
<organism evidence="2 3">
    <name type="scientific">Caenorhabditis japonica</name>
    <dbReference type="NCBI Taxonomy" id="281687"/>
    <lineage>
        <taxon>Eukaryota</taxon>
        <taxon>Metazoa</taxon>
        <taxon>Ecdysozoa</taxon>
        <taxon>Nematoda</taxon>
        <taxon>Chromadorea</taxon>
        <taxon>Rhabditida</taxon>
        <taxon>Rhabditina</taxon>
        <taxon>Rhabditomorpha</taxon>
        <taxon>Rhabditoidea</taxon>
        <taxon>Rhabditidae</taxon>
        <taxon>Peloderinae</taxon>
        <taxon>Caenorhabditis</taxon>
    </lineage>
</organism>
<name>A0A8R1EVF1_CAEJA</name>
<dbReference type="EnsemblMetazoa" id="CJA41268.1">
    <property type="protein sequence ID" value="CJA41268.1"/>
    <property type="gene ID" value="WBGene00217116"/>
</dbReference>
<keyword evidence="3" id="KW-1185">Reference proteome</keyword>
<reference evidence="3" key="1">
    <citation type="submission" date="2010-08" db="EMBL/GenBank/DDBJ databases">
        <authorList>
            <consortium name="Caenorhabditis japonica Sequencing Consortium"/>
            <person name="Wilson R.K."/>
        </authorList>
    </citation>
    <scope>NUCLEOTIDE SEQUENCE [LARGE SCALE GENOMIC DNA]</scope>
    <source>
        <strain evidence="3">DF5081</strain>
    </source>
</reference>
<feature type="compositionally biased region" description="Low complexity" evidence="1">
    <location>
        <begin position="54"/>
        <end position="67"/>
    </location>
</feature>
<reference evidence="2" key="2">
    <citation type="submission" date="2022-06" db="UniProtKB">
        <authorList>
            <consortium name="EnsemblMetazoa"/>
        </authorList>
    </citation>
    <scope>IDENTIFICATION</scope>
    <source>
        <strain evidence="2">DF5081</strain>
    </source>
</reference>
<dbReference type="Proteomes" id="UP000005237">
    <property type="component" value="Unassembled WGS sequence"/>
</dbReference>
<proteinExistence type="predicted"/>
<evidence type="ECO:0000313" key="3">
    <source>
        <dbReference type="Proteomes" id="UP000005237"/>
    </source>
</evidence>
<sequence length="85" mass="8913">MVHHFDPSDFEAGWKQVTETQPLPPPPPPPLTTDDSIATSSSSSSESVLLLQKTSTASTTSSSPSPTCLLAEMTASTEHLTTNGN</sequence>
<evidence type="ECO:0000313" key="2">
    <source>
        <dbReference type="EnsemblMetazoa" id="CJA41268.1"/>
    </source>
</evidence>
<dbReference type="AlphaFoldDB" id="A0A8R1EVF1"/>
<feature type="compositionally biased region" description="Pro residues" evidence="1">
    <location>
        <begin position="22"/>
        <end position="31"/>
    </location>
</feature>
<accession>A0A8R1EVF1</accession>